<dbReference type="eggNOG" id="COG2205">
    <property type="taxonomic scope" value="Bacteria"/>
</dbReference>
<evidence type="ECO:0000256" key="2">
    <source>
        <dbReference type="ARBA" id="ARBA00004370"/>
    </source>
</evidence>
<dbReference type="EC" id="2.7.13.3" evidence="3"/>
<dbReference type="SUPFAM" id="SSF55874">
    <property type="entry name" value="ATPase domain of HSP90 chaperone/DNA topoisomerase II/histidine kinase"/>
    <property type="match status" value="1"/>
</dbReference>
<dbReference type="InterPro" id="IPR036097">
    <property type="entry name" value="HisK_dim/P_sf"/>
</dbReference>
<evidence type="ECO:0000256" key="4">
    <source>
        <dbReference type="ARBA" id="ARBA00022553"/>
    </source>
</evidence>
<dbReference type="InterPro" id="IPR003594">
    <property type="entry name" value="HATPase_dom"/>
</dbReference>
<keyword evidence="5" id="KW-0808">Transferase</keyword>
<dbReference type="KEGG" id="ntd:EGO55_18655"/>
<dbReference type="InterPro" id="IPR036890">
    <property type="entry name" value="HATPase_C_sf"/>
</dbReference>
<evidence type="ECO:0000256" key="1">
    <source>
        <dbReference type="ARBA" id="ARBA00000085"/>
    </source>
</evidence>
<protein>
    <recommendedName>
        <fullName evidence="3">histidine kinase</fullName>
        <ecNumber evidence="3">2.7.13.3</ecNumber>
    </recommendedName>
</protein>
<feature type="domain" description="Histidine kinase" evidence="12">
    <location>
        <begin position="235"/>
        <end position="447"/>
    </location>
</feature>
<keyword evidence="4" id="KW-0597">Phosphoprotein</keyword>
<gene>
    <name evidence="14" type="ORF">NT2_06_01480</name>
</gene>
<dbReference type="InterPro" id="IPR003660">
    <property type="entry name" value="HAMP_dom"/>
</dbReference>
<dbReference type="AlphaFoldDB" id="U3A4N0"/>
<keyword evidence="10 11" id="KW-0472">Membrane</keyword>
<dbReference type="PANTHER" id="PTHR45436:SF8">
    <property type="entry name" value="HISTIDINE KINASE"/>
    <property type="match status" value="1"/>
</dbReference>
<accession>U3A4N0</accession>
<dbReference type="OrthoDB" id="9815202at2"/>
<dbReference type="PANTHER" id="PTHR45436">
    <property type="entry name" value="SENSOR HISTIDINE KINASE YKOH"/>
    <property type="match status" value="1"/>
</dbReference>
<comment type="catalytic activity">
    <reaction evidence="1">
        <text>ATP + protein L-histidine = ADP + protein N-phospho-L-histidine.</text>
        <dbReference type="EC" id="2.7.13.3"/>
    </reaction>
</comment>
<evidence type="ECO:0000313" key="14">
    <source>
        <dbReference type="EMBL" id="GAD49708.1"/>
    </source>
</evidence>
<evidence type="ECO:0000256" key="5">
    <source>
        <dbReference type="ARBA" id="ARBA00022679"/>
    </source>
</evidence>
<keyword evidence="15" id="KW-1185">Reference proteome</keyword>
<name>U3A4N0_9SPHN</name>
<dbReference type="Gene3D" id="3.30.565.10">
    <property type="entry name" value="Histidine kinase-like ATPase, C-terminal domain"/>
    <property type="match status" value="1"/>
</dbReference>
<dbReference type="Pfam" id="PF00512">
    <property type="entry name" value="HisKA"/>
    <property type="match status" value="1"/>
</dbReference>
<dbReference type="Proteomes" id="UP000016568">
    <property type="component" value="Unassembled WGS sequence"/>
</dbReference>
<keyword evidence="6 11" id="KW-0812">Transmembrane</keyword>
<evidence type="ECO:0000259" key="13">
    <source>
        <dbReference type="PROSITE" id="PS50885"/>
    </source>
</evidence>
<dbReference type="GO" id="GO:0005886">
    <property type="term" value="C:plasma membrane"/>
    <property type="evidence" value="ECO:0007669"/>
    <property type="project" value="TreeGrafter"/>
</dbReference>
<evidence type="ECO:0000256" key="3">
    <source>
        <dbReference type="ARBA" id="ARBA00012438"/>
    </source>
</evidence>
<dbReference type="InterPro" id="IPR005467">
    <property type="entry name" value="His_kinase_dom"/>
</dbReference>
<evidence type="ECO:0000313" key="15">
    <source>
        <dbReference type="Proteomes" id="UP000016568"/>
    </source>
</evidence>
<dbReference type="SUPFAM" id="SSF47384">
    <property type="entry name" value="Homodimeric domain of signal transducing histidine kinase"/>
    <property type="match status" value="1"/>
</dbReference>
<dbReference type="SMART" id="SM00388">
    <property type="entry name" value="HisKA"/>
    <property type="match status" value="1"/>
</dbReference>
<dbReference type="PROSITE" id="PS50885">
    <property type="entry name" value="HAMP"/>
    <property type="match status" value="1"/>
</dbReference>
<evidence type="ECO:0000256" key="8">
    <source>
        <dbReference type="ARBA" id="ARBA00022989"/>
    </source>
</evidence>
<dbReference type="Pfam" id="PF02518">
    <property type="entry name" value="HATPase_c"/>
    <property type="match status" value="1"/>
</dbReference>
<dbReference type="InterPro" id="IPR003661">
    <property type="entry name" value="HisK_dim/P_dom"/>
</dbReference>
<dbReference type="InterPro" id="IPR004358">
    <property type="entry name" value="Sig_transdc_His_kin-like_C"/>
</dbReference>
<keyword evidence="9" id="KW-0902">Two-component regulatory system</keyword>
<feature type="domain" description="HAMP" evidence="13">
    <location>
        <begin position="174"/>
        <end position="227"/>
    </location>
</feature>
<proteinExistence type="predicted"/>
<dbReference type="Gene3D" id="6.10.340.10">
    <property type="match status" value="1"/>
</dbReference>
<dbReference type="CDD" id="cd06225">
    <property type="entry name" value="HAMP"/>
    <property type="match status" value="1"/>
</dbReference>
<organism evidence="14 15">
    <name type="scientific">Caenibius tardaugens NBRC 16725</name>
    <dbReference type="NCBI Taxonomy" id="1219035"/>
    <lineage>
        <taxon>Bacteria</taxon>
        <taxon>Pseudomonadati</taxon>
        <taxon>Pseudomonadota</taxon>
        <taxon>Alphaproteobacteria</taxon>
        <taxon>Sphingomonadales</taxon>
        <taxon>Erythrobacteraceae</taxon>
        <taxon>Caenibius</taxon>
    </lineage>
</organism>
<dbReference type="InterPro" id="IPR050428">
    <property type="entry name" value="TCS_sensor_his_kinase"/>
</dbReference>
<evidence type="ECO:0000256" key="11">
    <source>
        <dbReference type="SAM" id="Phobius"/>
    </source>
</evidence>
<sequence>MKFGPGSAANRIALLGWLIYAAATLLLGIAVYFATHAAFSRQIDERIEQATSALLIEYHDDGVGGVQSALDQQGRNRPIGLGTALFDARGARIAGNLAIPLTEPGWRNIVFHDPGEGREQARAQVTVLPGNYRLVVAADLESLETIDHTILAMFGVTVVVLLLLGLAGALLLARYLHRRLAGIEATSSAIVRGDFTRRAGIGTAGDEFDRVALSLNTMLDRIAGLIANLRQVTAGLAHDLRTPLSHLRNHLERMRGGQGQAATGASIDEAVAQADNVLALFDAILRISEVEEGSLRRAFSAVDLSTLVSELGDTLVLLAEDERHFLHVAVGDGIRVQGDRELIAQALTNLVENALRHTPEGSVIGLQVRCDEGGALVTVSDNGPGIPEADHERAQQRFVRLESARSAPGHGLGLSMVRAIAQAHGATFSLGDAGPGLRAEIRFPKRIIA</sequence>
<dbReference type="SMART" id="SM00387">
    <property type="entry name" value="HATPase_c"/>
    <property type="match status" value="1"/>
</dbReference>
<feature type="transmembrane region" description="Helical" evidence="11">
    <location>
        <begin position="12"/>
        <end position="34"/>
    </location>
</feature>
<dbReference type="RefSeq" id="WP_021690613.1">
    <property type="nucleotide sequence ID" value="NZ_BASZ01000006.1"/>
</dbReference>
<comment type="subcellular location">
    <subcellularLocation>
        <location evidence="2">Membrane</location>
    </subcellularLocation>
</comment>
<dbReference type="PRINTS" id="PR00344">
    <property type="entry name" value="BCTRLSENSOR"/>
</dbReference>
<keyword evidence="7 14" id="KW-0418">Kinase</keyword>
<dbReference type="SMART" id="SM00304">
    <property type="entry name" value="HAMP"/>
    <property type="match status" value="1"/>
</dbReference>
<evidence type="ECO:0000256" key="9">
    <source>
        <dbReference type="ARBA" id="ARBA00023012"/>
    </source>
</evidence>
<dbReference type="GO" id="GO:0000155">
    <property type="term" value="F:phosphorelay sensor kinase activity"/>
    <property type="evidence" value="ECO:0007669"/>
    <property type="project" value="InterPro"/>
</dbReference>
<evidence type="ECO:0000259" key="12">
    <source>
        <dbReference type="PROSITE" id="PS50109"/>
    </source>
</evidence>
<evidence type="ECO:0000256" key="10">
    <source>
        <dbReference type="ARBA" id="ARBA00023136"/>
    </source>
</evidence>
<dbReference type="CDD" id="cd00082">
    <property type="entry name" value="HisKA"/>
    <property type="match status" value="1"/>
</dbReference>
<dbReference type="PROSITE" id="PS50109">
    <property type="entry name" value="HIS_KIN"/>
    <property type="match status" value="1"/>
</dbReference>
<evidence type="ECO:0000256" key="6">
    <source>
        <dbReference type="ARBA" id="ARBA00022692"/>
    </source>
</evidence>
<keyword evidence="8 11" id="KW-1133">Transmembrane helix</keyword>
<evidence type="ECO:0000256" key="7">
    <source>
        <dbReference type="ARBA" id="ARBA00022777"/>
    </source>
</evidence>
<comment type="caution">
    <text evidence="14">The sequence shown here is derived from an EMBL/GenBank/DDBJ whole genome shotgun (WGS) entry which is preliminary data.</text>
</comment>
<dbReference type="EMBL" id="BASZ01000006">
    <property type="protein sequence ID" value="GAD49708.1"/>
    <property type="molecule type" value="Genomic_DNA"/>
</dbReference>
<feature type="transmembrane region" description="Helical" evidence="11">
    <location>
        <begin position="150"/>
        <end position="173"/>
    </location>
</feature>
<dbReference type="Pfam" id="PF00672">
    <property type="entry name" value="HAMP"/>
    <property type="match status" value="1"/>
</dbReference>
<reference evidence="14 15" key="1">
    <citation type="submission" date="2013-09" db="EMBL/GenBank/DDBJ databases">
        <title>Whole genome shotgun sequence of Novosphingobium tardaugens NBRC 16725.</title>
        <authorList>
            <person name="Isaki S."/>
            <person name="Hosoyama A."/>
            <person name="Tsuchikane K."/>
            <person name="Katsumata H."/>
            <person name="Ando Y."/>
            <person name="Yamazaki S."/>
            <person name="Fujita N."/>
        </authorList>
    </citation>
    <scope>NUCLEOTIDE SEQUENCE [LARGE SCALE GENOMIC DNA]</scope>
    <source>
        <strain evidence="14 15">NBRC 16725</strain>
    </source>
</reference>
<dbReference type="Gene3D" id="1.10.287.130">
    <property type="match status" value="1"/>
</dbReference>